<protein>
    <submittedName>
        <fullName evidence="1">Uncharacterized protein</fullName>
    </submittedName>
</protein>
<organism evidence="1 2">
    <name type="scientific">Tetranychus urticae</name>
    <name type="common">Two-spotted spider mite</name>
    <dbReference type="NCBI Taxonomy" id="32264"/>
    <lineage>
        <taxon>Eukaryota</taxon>
        <taxon>Metazoa</taxon>
        <taxon>Ecdysozoa</taxon>
        <taxon>Arthropoda</taxon>
        <taxon>Chelicerata</taxon>
        <taxon>Arachnida</taxon>
        <taxon>Acari</taxon>
        <taxon>Acariformes</taxon>
        <taxon>Trombidiformes</taxon>
        <taxon>Prostigmata</taxon>
        <taxon>Eleutherengona</taxon>
        <taxon>Raphignathae</taxon>
        <taxon>Tetranychoidea</taxon>
        <taxon>Tetranychidae</taxon>
        <taxon>Tetranychus</taxon>
    </lineage>
</organism>
<dbReference type="EMBL" id="CAEY01001145">
    <property type="status" value="NOT_ANNOTATED_CDS"/>
    <property type="molecule type" value="Genomic_DNA"/>
</dbReference>
<evidence type="ECO:0000313" key="1">
    <source>
        <dbReference type="EnsemblMetazoa" id="tetur03g09020.1"/>
    </source>
</evidence>
<dbReference type="AlphaFoldDB" id="T1K0T8"/>
<reference evidence="2" key="1">
    <citation type="submission" date="2011-08" db="EMBL/GenBank/DDBJ databases">
        <authorList>
            <person name="Rombauts S."/>
        </authorList>
    </citation>
    <scope>NUCLEOTIDE SEQUENCE</scope>
    <source>
        <strain evidence="2">London</strain>
    </source>
</reference>
<sequence length="52" mass="5847">MLKNPTKKKGSKIVIKLTESKMPIQNGKVNLMKIGITNVYQKQSCTMILNVL</sequence>
<accession>T1K0T8</accession>
<reference evidence="1" key="2">
    <citation type="submission" date="2015-06" db="UniProtKB">
        <authorList>
            <consortium name="EnsemblMetazoa"/>
        </authorList>
    </citation>
    <scope>IDENTIFICATION</scope>
</reference>
<proteinExistence type="predicted"/>
<dbReference type="EnsemblMetazoa" id="tetur03g09020.1">
    <property type="protein sequence ID" value="tetur03g09020.1"/>
    <property type="gene ID" value="tetur03g09020"/>
</dbReference>
<dbReference type="Proteomes" id="UP000015104">
    <property type="component" value="Unassembled WGS sequence"/>
</dbReference>
<keyword evidence="2" id="KW-1185">Reference proteome</keyword>
<name>T1K0T8_TETUR</name>
<evidence type="ECO:0000313" key="2">
    <source>
        <dbReference type="Proteomes" id="UP000015104"/>
    </source>
</evidence>
<dbReference type="HOGENOM" id="CLU_3089823_0_0_1"/>